<reference evidence="1 2" key="1">
    <citation type="journal article" date="2022" name="Plant J.">
        <title>Chromosome-level genome of Camellia lanceoleosa provides a valuable resource for understanding genome evolution and self-incompatibility.</title>
        <authorList>
            <person name="Gong W."/>
            <person name="Xiao S."/>
            <person name="Wang L."/>
            <person name="Liao Z."/>
            <person name="Chang Y."/>
            <person name="Mo W."/>
            <person name="Hu G."/>
            <person name="Li W."/>
            <person name="Zhao G."/>
            <person name="Zhu H."/>
            <person name="Hu X."/>
            <person name="Ji K."/>
            <person name="Xiang X."/>
            <person name="Song Q."/>
            <person name="Yuan D."/>
            <person name="Jin S."/>
            <person name="Zhang L."/>
        </authorList>
    </citation>
    <scope>NUCLEOTIDE SEQUENCE [LARGE SCALE GENOMIC DNA]</scope>
    <source>
        <strain evidence="1">SQ_2022a</strain>
    </source>
</reference>
<comment type="caution">
    <text evidence="1">The sequence shown here is derived from an EMBL/GenBank/DDBJ whole genome shotgun (WGS) entry which is preliminary data.</text>
</comment>
<evidence type="ECO:0000313" key="1">
    <source>
        <dbReference type="EMBL" id="KAI7998501.1"/>
    </source>
</evidence>
<dbReference type="EMBL" id="CM045767">
    <property type="protein sequence ID" value="KAI7998501.1"/>
    <property type="molecule type" value="Genomic_DNA"/>
</dbReference>
<name>A0ACC0GBJ0_9ERIC</name>
<proteinExistence type="predicted"/>
<keyword evidence="2" id="KW-1185">Reference proteome</keyword>
<sequence>MASMKAAKPVGTQLFGQVKKEPASAKTSDGASKTSSASKAAPKKVAIRLLNLRGRQWVRNQQLSFEKWAF</sequence>
<accession>A0ACC0GBJ0</accession>
<dbReference type="Proteomes" id="UP001060215">
    <property type="component" value="Chromosome 10"/>
</dbReference>
<organism evidence="1 2">
    <name type="scientific">Camellia lanceoleosa</name>
    <dbReference type="NCBI Taxonomy" id="1840588"/>
    <lineage>
        <taxon>Eukaryota</taxon>
        <taxon>Viridiplantae</taxon>
        <taxon>Streptophyta</taxon>
        <taxon>Embryophyta</taxon>
        <taxon>Tracheophyta</taxon>
        <taxon>Spermatophyta</taxon>
        <taxon>Magnoliopsida</taxon>
        <taxon>eudicotyledons</taxon>
        <taxon>Gunneridae</taxon>
        <taxon>Pentapetalae</taxon>
        <taxon>asterids</taxon>
        <taxon>Ericales</taxon>
        <taxon>Theaceae</taxon>
        <taxon>Camellia</taxon>
    </lineage>
</organism>
<protein>
    <submittedName>
        <fullName evidence="1">Uncharacterized protein</fullName>
    </submittedName>
</protein>
<gene>
    <name evidence="1" type="ORF">LOK49_LG10G00595</name>
</gene>
<evidence type="ECO:0000313" key="2">
    <source>
        <dbReference type="Proteomes" id="UP001060215"/>
    </source>
</evidence>